<accession>A0A345XUJ2</accession>
<feature type="signal peptide" evidence="3">
    <location>
        <begin position="1"/>
        <end position="41"/>
    </location>
</feature>
<dbReference type="Gene3D" id="2.60.40.10">
    <property type="entry name" value="Immunoglobulins"/>
    <property type="match status" value="1"/>
</dbReference>
<protein>
    <recommendedName>
        <fullName evidence="6">Secreted protein</fullName>
    </recommendedName>
</protein>
<keyword evidence="3" id="KW-0732">Signal</keyword>
<dbReference type="EMBL" id="CP031320">
    <property type="protein sequence ID" value="AXK35308.1"/>
    <property type="molecule type" value="Genomic_DNA"/>
</dbReference>
<sequence length="846" mass="88324">MAEAAEMQGTPTAPVRSRLRRAAAAALVTMPLLCAVLPAPAAAAAPSADRPQAGPQTAAQGSAQASQAYARAHAHAQPQAKAGARTGSTTNAPSGKNAPSGSRTTDISVDRLTPSVPSKGDTLTVTGTVTNKSSRTVSSGHVALRLGPAMNSRSAIDQAAQRKGYLPGADGTEIDDSRVKIAALPPGVTRNFSMKVPVGDLGLGQSGVYQLGVSLTAQTKAQPYDQVLGMERSFLPWQTSGSSPKTKLTYLWPLVSSSHLTARTESDEQQTSVFRNDDLAKEIAPGGRLQQMVELGADLPVSWVVDPDLLASVDAMTKPYEVSTEDGGTEPGKGQAAAKEWLKSLQEAVRGQKIVALPFADPDLASLAHRGRAVPGALSRLRPATELAARTVETVLHTKPSTDFAWPYEGALDSSVVEVATSGGAHNVIARSDSFRETGGIPYTPTAARPIGGGTTAVVADHRLSTAFEADLTRAGASTLAVQQFLSETLSVAQQVPNRQRSIVVAPQRTPTVSQARAMAQALSALSDGGGWTRAAGLADAAKAKPDPAARRSVPGGGAYPDSLRKQELPTKAFEQIQRTQSMLNDFSEILSRKDRVVPPFGNAIDREVSNSWRGERADAERFRTSVQDYLVGLTRKVQLIHKSDLTLSGRSATIPVTVQNNLLQDVNGLRLRLTSSRALGLEVGEDQPVVVAGGHSQSVKFDTTAKANGRATVTAQLYTKEGKPYGPPMTFQVKVTSITSTVLLVIAGGVLLVVLAGIRMYTQRKRRGSDAAGAGTPGGGGDESDAGAAAEAPADDAVTDDTVADPNDPSGTSQQHRAAEQPGERGADTAAESSGPQDTGEKVDR</sequence>
<evidence type="ECO:0000256" key="2">
    <source>
        <dbReference type="SAM" id="Phobius"/>
    </source>
</evidence>
<dbReference type="AlphaFoldDB" id="A0A345XUJ2"/>
<feature type="region of interest" description="Disordered" evidence="1">
    <location>
        <begin position="45"/>
        <end position="126"/>
    </location>
</feature>
<feature type="transmembrane region" description="Helical" evidence="2">
    <location>
        <begin position="739"/>
        <end position="759"/>
    </location>
</feature>
<dbReference type="Pfam" id="PF19516">
    <property type="entry name" value="DUF6049"/>
    <property type="match status" value="1"/>
</dbReference>
<feature type="chain" id="PRO_5039684408" description="Secreted protein" evidence="3">
    <location>
        <begin position="42"/>
        <end position="846"/>
    </location>
</feature>
<feature type="compositionally biased region" description="Acidic residues" evidence="1">
    <location>
        <begin position="794"/>
        <end position="804"/>
    </location>
</feature>
<dbReference type="InterPro" id="IPR046112">
    <property type="entry name" value="DUF6049"/>
</dbReference>
<name>A0A345XUJ2_9ACTN</name>
<feature type="region of interest" description="Disordered" evidence="1">
    <location>
        <begin position="765"/>
        <end position="846"/>
    </location>
</feature>
<keyword evidence="5" id="KW-1185">Reference proteome</keyword>
<evidence type="ECO:0000256" key="3">
    <source>
        <dbReference type="SAM" id="SignalP"/>
    </source>
</evidence>
<evidence type="ECO:0000256" key="1">
    <source>
        <dbReference type="SAM" id="MobiDB-lite"/>
    </source>
</evidence>
<feature type="compositionally biased region" description="Basic and acidic residues" evidence="1">
    <location>
        <begin position="818"/>
        <end position="828"/>
    </location>
</feature>
<evidence type="ECO:0000313" key="4">
    <source>
        <dbReference type="EMBL" id="AXK35308.1"/>
    </source>
</evidence>
<gene>
    <name evidence="4" type="ORF">DVA86_24360</name>
</gene>
<dbReference type="InterPro" id="IPR013783">
    <property type="entry name" value="Ig-like_fold"/>
</dbReference>
<dbReference type="GO" id="GO:0005975">
    <property type="term" value="P:carbohydrate metabolic process"/>
    <property type="evidence" value="ECO:0007669"/>
    <property type="project" value="UniProtKB-ARBA"/>
</dbReference>
<keyword evidence="2" id="KW-0812">Transmembrane</keyword>
<feature type="compositionally biased region" description="Low complexity" evidence="1">
    <location>
        <begin position="45"/>
        <end position="85"/>
    </location>
</feature>
<dbReference type="Proteomes" id="UP000254425">
    <property type="component" value="Chromosome"/>
</dbReference>
<evidence type="ECO:0008006" key="6">
    <source>
        <dbReference type="Google" id="ProtNLM"/>
    </source>
</evidence>
<proteinExistence type="predicted"/>
<organism evidence="4 5">
    <name type="scientific">Streptomyces armeniacus</name>
    <dbReference type="NCBI Taxonomy" id="83291"/>
    <lineage>
        <taxon>Bacteria</taxon>
        <taxon>Bacillati</taxon>
        <taxon>Actinomycetota</taxon>
        <taxon>Actinomycetes</taxon>
        <taxon>Kitasatosporales</taxon>
        <taxon>Streptomycetaceae</taxon>
        <taxon>Streptomyces</taxon>
    </lineage>
</organism>
<feature type="region of interest" description="Disordered" evidence="1">
    <location>
        <begin position="538"/>
        <end position="567"/>
    </location>
</feature>
<evidence type="ECO:0000313" key="5">
    <source>
        <dbReference type="Proteomes" id="UP000254425"/>
    </source>
</evidence>
<keyword evidence="2" id="KW-0472">Membrane</keyword>
<dbReference type="KEGG" id="sarm:DVA86_24360"/>
<feature type="compositionally biased region" description="Polar residues" evidence="1">
    <location>
        <begin position="86"/>
        <end position="107"/>
    </location>
</feature>
<reference evidence="4 5" key="1">
    <citation type="submission" date="2018-07" db="EMBL/GenBank/DDBJ databases">
        <title>Draft genome of the type strain Streptomyces armeniacus ATCC 15676.</title>
        <authorList>
            <person name="Labana P."/>
            <person name="Gosse J.T."/>
            <person name="Boddy C.N."/>
        </authorList>
    </citation>
    <scope>NUCLEOTIDE SEQUENCE [LARGE SCALE GENOMIC DNA]</scope>
    <source>
        <strain evidence="4 5">ATCC 15676</strain>
    </source>
</reference>
<keyword evidence="2" id="KW-1133">Transmembrane helix</keyword>